<proteinExistence type="predicted"/>
<name>A0ACC0WQ62_9STRA</name>
<accession>A0ACC0WQ62</accession>
<dbReference type="Proteomes" id="UP001163321">
    <property type="component" value="Chromosome 10"/>
</dbReference>
<keyword evidence="2" id="KW-1185">Reference proteome</keyword>
<sequence length="199" mass="22670">MHEMFRTCRFEKGHWKPFRSAQARIIRIFPRISGELLLHVPFRSVSGLTDSGDLSWEDLYIRHQDVIRNAPDSLGEEYSPNEENNVEEEEEDASDQEDDDPEEREEWMVASALGPRRSTAPADDLGNREMDRNHDWGAAVHNYPQDVNFSAFLTMKIQESSSSTTINTSNPPDLAGTLIAHQRLPGSSYAALLEQERLI</sequence>
<protein>
    <submittedName>
        <fullName evidence="1">Uncharacterized protein</fullName>
    </submittedName>
</protein>
<comment type="caution">
    <text evidence="1">The sequence shown here is derived from an EMBL/GenBank/DDBJ whole genome shotgun (WGS) entry which is preliminary data.</text>
</comment>
<organism evidence="1 2">
    <name type="scientific">Peronosclerospora sorghi</name>
    <dbReference type="NCBI Taxonomy" id="230839"/>
    <lineage>
        <taxon>Eukaryota</taxon>
        <taxon>Sar</taxon>
        <taxon>Stramenopiles</taxon>
        <taxon>Oomycota</taxon>
        <taxon>Peronosporomycetes</taxon>
        <taxon>Peronosporales</taxon>
        <taxon>Peronosporaceae</taxon>
        <taxon>Peronosclerospora</taxon>
    </lineage>
</organism>
<evidence type="ECO:0000313" key="1">
    <source>
        <dbReference type="EMBL" id="KAI9920218.1"/>
    </source>
</evidence>
<dbReference type="EMBL" id="CM047589">
    <property type="protein sequence ID" value="KAI9920218.1"/>
    <property type="molecule type" value="Genomic_DNA"/>
</dbReference>
<evidence type="ECO:0000313" key="2">
    <source>
        <dbReference type="Proteomes" id="UP001163321"/>
    </source>
</evidence>
<gene>
    <name evidence="1" type="ORF">PsorP6_015915</name>
</gene>
<reference evidence="1 2" key="1">
    <citation type="journal article" date="2022" name="bioRxiv">
        <title>The genome of the oomycete Peronosclerospora sorghi, a cosmopolitan pathogen of maize and sorghum, is inflated with dispersed pseudogenes.</title>
        <authorList>
            <person name="Fletcher K."/>
            <person name="Martin F."/>
            <person name="Isakeit T."/>
            <person name="Cavanaugh K."/>
            <person name="Magill C."/>
            <person name="Michelmore R."/>
        </authorList>
    </citation>
    <scope>NUCLEOTIDE SEQUENCE [LARGE SCALE GENOMIC DNA]</scope>
    <source>
        <strain evidence="1">P6</strain>
    </source>
</reference>